<dbReference type="EMBL" id="VSRR010025345">
    <property type="protein sequence ID" value="MPC66823.1"/>
    <property type="molecule type" value="Genomic_DNA"/>
</dbReference>
<keyword evidence="4" id="KW-1185">Reference proteome</keyword>
<evidence type="ECO:0000256" key="2">
    <source>
        <dbReference type="SAM" id="SignalP"/>
    </source>
</evidence>
<protein>
    <submittedName>
        <fullName evidence="3">Uncharacterized protein</fullName>
    </submittedName>
</protein>
<comment type="caution">
    <text evidence="3">The sequence shown here is derived from an EMBL/GenBank/DDBJ whole genome shotgun (WGS) entry which is preliminary data.</text>
</comment>
<name>A0A5B7H9J2_PORTR</name>
<gene>
    <name evidence="3" type="ORF">E2C01_060976</name>
</gene>
<feature type="chain" id="PRO_5022876853" evidence="2">
    <location>
        <begin position="18"/>
        <end position="71"/>
    </location>
</feature>
<evidence type="ECO:0000313" key="3">
    <source>
        <dbReference type="EMBL" id="MPC66823.1"/>
    </source>
</evidence>
<evidence type="ECO:0000256" key="1">
    <source>
        <dbReference type="SAM" id="MobiDB-lite"/>
    </source>
</evidence>
<feature type="region of interest" description="Disordered" evidence="1">
    <location>
        <begin position="40"/>
        <end position="71"/>
    </location>
</feature>
<reference evidence="3 4" key="1">
    <citation type="submission" date="2019-05" db="EMBL/GenBank/DDBJ databases">
        <title>Another draft genome of Portunus trituberculatus and its Hox gene families provides insights of decapod evolution.</title>
        <authorList>
            <person name="Jeong J.-H."/>
            <person name="Song I."/>
            <person name="Kim S."/>
            <person name="Choi T."/>
            <person name="Kim D."/>
            <person name="Ryu S."/>
            <person name="Kim W."/>
        </authorList>
    </citation>
    <scope>NUCLEOTIDE SEQUENCE [LARGE SCALE GENOMIC DNA]</scope>
    <source>
        <tissue evidence="3">Muscle</tissue>
    </source>
</reference>
<dbReference type="AlphaFoldDB" id="A0A5B7H9J2"/>
<proteinExistence type="predicted"/>
<sequence>MKELLAVLVVVVAATSGAPQCKYTGVEEVMEATRTTITTTTTTTNNNNNDTTNGHIKTLPDQDRLSSFTTK</sequence>
<feature type="signal peptide" evidence="2">
    <location>
        <begin position="1"/>
        <end position="17"/>
    </location>
</feature>
<feature type="compositionally biased region" description="Low complexity" evidence="1">
    <location>
        <begin position="40"/>
        <end position="53"/>
    </location>
</feature>
<evidence type="ECO:0000313" key="4">
    <source>
        <dbReference type="Proteomes" id="UP000324222"/>
    </source>
</evidence>
<dbReference type="Proteomes" id="UP000324222">
    <property type="component" value="Unassembled WGS sequence"/>
</dbReference>
<accession>A0A5B7H9J2</accession>
<organism evidence="3 4">
    <name type="scientific">Portunus trituberculatus</name>
    <name type="common">Swimming crab</name>
    <name type="synonym">Neptunus trituberculatus</name>
    <dbReference type="NCBI Taxonomy" id="210409"/>
    <lineage>
        <taxon>Eukaryota</taxon>
        <taxon>Metazoa</taxon>
        <taxon>Ecdysozoa</taxon>
        <taxon>Arthropoda</taxon>
        <taxon>Crustacea</taxon>
        <taxon>Multicrustacea</taxon>
        <taxon>Malacostraca</taxon>
        <taxon>Eumalacostraca</taxon>
        <taxon>Eucarida</taxon>
        <taxon>Decapoda</taxon>
        <taxon>Pleocyemata</taxon>
        <taxon>Brachyura</taxon>
        <taxon>Eubrachyura</taxon>
        <taxon>Portunoidea</taxon>
        <taxon>Portunidae</taxon>
        <taxon>Portuninae</taxon>
        <taxon>Portunus</taxon>
    </lineage>
</organism>
<keyword evidence="2" id="KW-0732">Signal</keyword>